<dbReference type="InterPro" id="IPR036890">
    <property type="entry name" value="HATPase_C_sf"/>
</dbReference>
<dbReference type="InterPro" id="IPR050351">
    <property type="entry name" value="BphY/WalK/GraS-like"/>
</dbReference>
<dbReference type="EMBL" id="FOAB01000003">
    <property type="protein sequence ID" value="SEL14829.1"/>
    <property type="molecule type" value="Genomic_DNA"/>
</dbReference>
<comment type="catalytic activity">
    <reaction evidence="1">
        <text>ATP + protein L-histidine = ADP + protein N-phospho-L-histidine.</text>
        <dbReference type="EC" id="2.7.13.3"/>
    </reaction>
</comment>
<proteinExistence type="predicted"/>
<dbReference type="InterPro" id="IPR005467">
    <property type="entry name" value="His_kinase_dom"/>
</dbReference>
<evidence type="ECO:0000256" key="2">
    <source>
        <dbReference type="ARBA" id="ARBA00012438"/>
    </source>
</evidence>
<dbReference type="SMART" id="SM00387">
    <property type="entry name" value="HATPase_c"/>
    <property type="match status" value="1"/>
</dbReference>
<protein>
    <recommendedName>
        <fullName evidence="2">histidine kinase</fullName>
        <ecNumber evidence="2">2.7.13.3</ecNumber>
    </recommendedName>
</protein>
<dbReference type="InterPro" id="IPR004358">
    <property type="entry name" value="Sig_transdc_His_kin-like_C"/>
</dbReference>
<dbReference type="RefSeq" id="WP_091407711.1">
    <property type="nucleotide sequence ID" value="NZ_FOAB01000003.1"/>
</dbReference>
<evidence type="ECO:0000256" key="4">
    <source>
        <dbReference type="ARBA" id="ARBA00022679"/>
    </source>
</evidence>
<dbReference type="OrthoDB" id="1933776at2"/>
<dbReference type="Pfam" id="PF00512">
    <property type="entry name" value="HisKA"/>
    <property type="match status" value="1"/>
</dbReference>
<dbReference type="GO" id="GO:0004721">
    <property type="term" value="F:phosphoprotein phosphatase activity"/>
    <property type="evidence" value="ECO:0007669"/>
    <property type="project" value="TreeGrafter"/>
</dbReference>
<dbReference type="PROSITE" id="PS50109">
    <property type="entry name" value="HIS_KIN"/>
    <property type="match status" value="1"/>
</dbReference>
<keyword evidence="5 9" id="KW-0418">Kinase</keyword>
<sequence>MQKNSYRSILYFIAFVILVTLSIQVYWNFKNYEASKQQLINEVQISLDNAVDQYYTELAEKNTIGFSSDSSNIGSFLKKSSFSNLLKKIDSGTVDFKSYTFSEGLDHSDIKIYRGLSVDSIDRMDQHPNFCIDSSKIIEFPDGLEEIENGDSRKKAFEQLTSKIIISINEDSLQLEVLDTIINNQLKRKQLTISYGITFQDQTGTSFLFNENVINQSDLKTKTKSYYLPRGSSLELSFMNTTRAILKKNLFGIALSFLLVSAVIGSLLYLLKIINHQKQLAELKNDLISNITHEFKTPIATISAALEGIQNFNRENDPKKTKKYIDMSSNQLGKLNTMVEKILETATLDSDELELNLEELNLVDLIQTITAKYQTNTTEKKIYFHHTHENIWKKVDAFHFENAINNIIDNAIKYGGNNIDIYLKNTHPNITLEIKDSGTSLTRSQKDKIFEKFYRVPKGNTHDVKGFGIGLFYTKTIIEKHEGTIELLLDQDQTNFKITLPNG</sequence>
<dbReference type="SMART" id="SM00388">
    <property type="entry name" value="HisKA"/>
    <property type="match status" value="1"/>
</dbReference>
<keyword evidence="4" id="KW-0808">Transferase</keyword>
<dbReference type="InterPro" id="IPR036097">
    <property type="entry name" value="HisK_dim/P_sf"/>
</dbReference>
<dbReference type="CDD" id="cd00082">
    <property type="entry name" value="HisKA"/>
    <property type="match status" value="1"/>
</dbReference>
<dbReference type="Pfam" id="PF02518">
    <property type="entry name" value="HATPase_c"/>
    <property type="match status" value="1"/>
</dbReference>
<organism evidence="9 10">
    <name type="scientific">Aquimarina amphilecti</name>
    <dbReference type="NCBI Taxonomy" id="1038014"/>
    <lineage>
        <taxon>Bacteria</taxon>
        <taxon>Pseudomonadati</taxon>
        <taxon>Bacteroidota</taxon>
        <taxon>Flavobacteriia</taxon>
        <taxon>Flavobacteriales</taxon>
        <taxon>Flavobacteriaceae</taxon>
        <taxon>Aquimarina</taxon>
    </lineage>
</organism>
<evidence type="ECO:0000256" key="3">
    <source>
        <dbReference type="ARBA" id="ARBA00022553"/>
    </source>
</evidence>
<evidence type="ECO:0000256" key="7">
    <source>
        <dbReference type="SAM" id="Phobius"/>
    </source>
</evidence>
<dbReference type="SUPFAM" id="SSF55874">
    <property type="entry name" value="ATPase domain of HSP90 chaperone/DNA topoisomerase II/histidine kinase"/>
    <property type="match status" value="1"/>
</dbReference>
<reference evidence="9 10" key="1">
    <citation type="submission" date="2016-10" db="EMBL/GenBank/DDBJ databases">
        <authorList>
            <person name="de Groot N.N."/>
        </authorList>
    </citation>
    <scope>NUCLEOTIDE SEQUENCE [LARGE SCALE GENOMIC DNA]</scope>
    <source>
        <strain evidence="9 10">DSM 25232</strain>
    </source>
</reference>
<dbReference type="Gene3D" id="3.30.565.10">
    <property type="entry name" value="Histidine kinase-like ATPase, C-terminal domain"/>
    <property type="match status" value="1"/>
</dbReference>
<dbReference type="CDD" id="cd00075">
    <property type="entry name" value="HATPase"/>
    <property type="match status" value="1"/>
</dbReference>
<dbReference type="PANTHER" id="PTHR45453">
    <property type="entry name" value="PHOSPHATE REGULON SENSOR PROTEIN PHOR"/>
    <property type="match status" value="1"/>
</dbReference>
<name>A0A1H7MUW4_AQUAM</name>
<evidence type="ECO:0000256" key="6">
    <source>
        <dbReference type="ARBA" id="ARBA00023012"/>
    </source>
</evidence>
<dbReference type="AlphaFoldDB" id="A0A1H7MUW4"/>
<dbReference type="InterPro" id="IPR003594">
    <property type="entry name" value="HATPase_dom"/>
</dbReference>
<dbReference type="PANTHER" id="PTHR45453:SF1">
    <property type="entry name" value="PHOSPHATE REGULON SENSOR PROTEIN PHOR"/>
    <property type="match status" value="1"/>
</dbReference>
<dbReference type="EC" id="2.7.13.3" evidence="2"/>
<keyword evidence="6" id="KW-0902">Two-component regulatory system</keyword>
<evidence type="ECO:0000256" key="1">
    <source>
        <dbReference type="ARBA" id="ARBA00000085"/>
    </source>
</evidence>
<keyword evidence="7" id="KW-0812">Transmembrane</keyword>
<keyword evidence="10" id="KW-1185">Reference proteome</keyword>
<dbReference type="SUPFAM" id="SSF47384">
    <property type="entry name" value="Homodimeric domain of signal transducing histidine kinase"/>
    <property type="match status" value="1"/>
</dbReference>
<evidence type="ECO:0000313" key="10">
    <source>
        <dbReference type="Proteomes" id="UP000198521"/>
    </source>
</evidence>
<dbReference type="Proteomes" id="UP000198521">
    <property type="component" value="Unassembled WGS sequence"/>
</dbReference>
<dbReference type="GO" id="GO:0016036">
    <property type="term" value="P:cellular response to phosphate starvation"/>
    <property type="evidence" value="ECO:0007669"/>
    <property type="project" value="TreeGrafter"/>
</dbReference>
<gene>
    <name evidence="9" type="ORF">SAMN04487910_1859</name>
</gene>
<evidence type="ECO:0000259" key="8">
    <source>
        <dbReference type="PROSITE" id="PS50109"/>
    </source>
</evidence>
<keyword evidence="3" id="KW-0597">Phosphoprotein</keyword>
<accession>A0A1H7MUW4</accession>
<feature type="transmembrane region" description="Helical" evidence="7">
    <location>
        <begin position="9"/>
        <end position="27"/>
    </location>
</feature>
<dbReference type="Gene3D" id="1.10.287.130">
    <property type="match status" value="1"/>
</dbReference>
<keyword evidence="7" id="KW-0472">Membrane</keyword>
<dbReference type="PRINTS" id="PR00344">
    <property type="entry name" value="BCTRLSENSOR"/>
</dbReference>
<evidence type="ECO:0000256" key="5">
    <source>
        <dbReference type="ARBA" id="ARBA00022777"/>
    </source>
</evidence>
<dbReference type="InterPro" id="IPR003661">
    <property type="entry name" value="HisK_dim/P_dom"/>
</dbReference>
<dbReference type="GO" id="GO:0000155">
    <property type="term" value="F:phosphorelay sensor kinase activity"/>
    <property type="evidence" value="ECO:0007669"/>
    <property type="project" value="InterPro"/>
</dbReference>
<feature type="domain" description="Histidine kinase" evidence="8">
    <location>
        <begin position="290"/>
        <end position="503"/>
    </location>
</feature>
<dbReference type="GO" id="GO:0005886">
    <property type="term" value="C:plasma membrane"/>
    <property type="evidence" value="ECO:0007669"/>
    <property type="project" value="TreeGrafter"/>
</dbReference>
<feature type="transmembrane region" description="Helical" evidence="7">
    <location>
        <begin position="250"/>
        <end position="271"/>
    </location>
</feature>
<dbReference type="STRING" id="1038014.SAMN04487910_1859"/>
<keyword evidence="7" id="KW-1133">Transmembrane helix</keyword>
<evidence type="ECO:0000313" key="9">
    <source>
        <dbReference type="EMBL" id="SEL14829.1"/>
    </source>
</evidence>